<sequence length="64" mass="7196">MKLVISLYLSHIRIFKERSDKSQKSTFEANAHFQVLIRNNIRPMQGLIAFNHESSNSCGSSSAG</sequence>
<gene>
    <name evidence="1" type="ORF">BL240_21805</name>
</gene>
<dbReference type="EMBL" id="CP018743">
    <property type="protein sequence ID" value="APO83926.1"/>
    <property type="molecule type" value="Genomic_DNA"/>
</dbReference>
<dbReference type="Proteomes" id="UP000185146">
    <property type="component" value="Chromosome"/>
</dbReference>
<evidence type="ECO:0000313" key="2">
    <source>
        <dbReference type="Proteomes" id="UP000185146"/>
    </source>
</evidence>
<organism evidence="1 2">
    <name type="scientific">Pseudomonas putida</name>
    <name type="common">Arthrobacter siderocapsulatus</name>
    <dbReference type="NCBI Taxonomy" id="303"/>
    <lineage>
        <taxon>Bacteria</taxon>
        <taxon>Pseudomonadati</taxon>
        <taxon>Pseudomonadota</taxon>
        <taxon>Gammaproteobacteria</taxon>
        <taxon>Pseudomonadales</taxon>
        <taxon>Pseudomonadaceae</taxon>
        <taxon>Pseudomonas</taxon>
    </lineage>
</organism>
<dbReference type="AlphaFoldDB" id="A0A1L5PV64"/>
<name>A0A1L5PV64_PSEPU</name>
<proteinExistence type="predicted"/>
<protein>
    <submittedName>
        <fullName evidence="1">Uncharacterized protein</fullName>
    </submittedName>
</protein>
<accession>A0A1L5PV64</accession>
<reference evidence="1 2" key="1">
    <citation type="submission" date="2016-12" db="EMBL/GenBank/DDBJ databases">
        <title>Draft Genome Sequence of Mercury Resistant Pseudomonas DRA525.</title>
        <authorList>
            <person name="Drace K.M."/>
        </authorList>
    </citation>
    <scope>NUCLEOTIDE SEQUENCE [LARGE SCALE GENOMIC DNA]</scope>
    <source>
        <strain evidence="1 2">DRA525</strain>
    </source>
</reference>
<evidence type="ECO:0000313" key="1">
    <source>
        <dbReference type="EMBL" id="APO83926.1"/>
    </source>
</evidence>